<feature type="region of interest" description="Disordered" evidence="1">
    <location>
        <begin position="795"/>
        <end position="823"/>
    </location>
</feature>
<feature type="region of interest" description="Disordered" evidence="1">
    <location>
        <begin position="879"/>
        <end position="917"/>
    </location>
</feature>
<sequence length="933" mass="102248">MEEPPPDAAPPPDTTSPTDWQTDDHPAEADDAHPCEEDPSPPGFYPGHGEDPSQDHRLQHNLSISTAPGADEAYGTGSPPGFYPGHGETRPLVLQHQSTNQPIHSNNQARATNTLSGFYPDNREVPAQACSGEIQPTKTPPSKNENKTKPITLTQRFSSMELLTAPADETPTEISTHEEKMLLDEEPDDACDIPMTDAPAEHVSRSRQSSPPIAEGGPATSERPLPTSVRCLEKHPFQQYYGRTPECQSTDPVIKLAVLMTLDDVHAFRNKSVAPARKIVEKDCTTRSEVLGAKQAELEGITERPTEAGALYVLQDSDGLEWSALPYHREVVANDRPDLHMLYMDNFSTDLANPNHRPHPNNYYPGDVIYVTEIAPRPGAGSIKDNFQDIQLHSNHRFWKVKKFYLVLREINSDVLVSKIQRSRNGKKKISCIAAGFNVITTARKTAFTQANSNDNVTGKRFAKLLVPKLSPGQLISSILPGKAKLTVIKLTRSHATDSPATPHIMSVQPIRSKRILETFTPGPPFKKFKNNSPQCYQALITTAHLGYSGVLAMTNKDKDLRLHPSIVDMVTKAQGKPTITFKLSNPSGPLRVSQWTRSTSIKVDVGGKRNLDMEVECAAPEGPHLAVTATPASSKPDDARIAEGLTGTSIIVSQKREENAYHLADFPNATDYEKIPNDGIGARMRKVEGADASLLIASSEFKVQLGVGERKEALYLFSQVCTDHAELVMSGGKMDEEWKQAAEELKREVMERRKRRLPRRISSWGQGKDGGPGATMSFETALRRRGRSVSTGARFVGEREDAGAREENSKGRHNNDHTSGAIRGELSGVAEYWSGALKTTTYQCARSRSGETGRESTDTADFVGAGDIRVAGPFDRIHGTRRAGPRSSCETEDGVGGGTAHEEKTGRGTRTRRSEHVHCQHPYTISSLTASF</sequence>
<feature type="region of interest" description="Disordered" evidence="1">
    <location>
        <begin position="1"/>
        <end position="148"/>
    </location>
</feature>
<feature type="compositionally biased region" description="Basic and acidic residues" evidence="1">
    <location>
        <begin position="22"/>
        <end position="36"/>
    </location>
</feature>
<organism evidence="2 3">
    <name type="scientific">Caenorhabditis japonica</name>
    <dbReference type="NCBI Taxonomy" id="281687"/>
    <lineage>
        <taxon>Eukaryota</taxon>
        <taxon>Metazoa</taxon>
        <taxon>Ecdysozoa</taxon>
        <taxon>Nematoda</taxon>
        <taxon>Chromadorea</taxon>
        <taxon>Rhabditida</taxon>
        <taxon>Rhabditina</taxon>
        <taxon>Rhabditomorpha</taxon>
        <taxon>Rhabditoidea</taxon>
        <taxon>Rhabditidae</taxon>
        <taxon>Peloderinae</taxon>
        <taxon>Caenorhabditis</taxon>
    </lineage>
</organism>
<proteinExistence type="predicted"/>
<dbReference type="Proteomes" id="UP000005237">
    <property type="component" value="Unassembled WGS sequence"/>
</dbReference>
<keyword evidence="3" id="KW-1185">Reference proteome</keyword>
<feature type="compositionally biased region" description="Pro residues" evidence="1">
    <location>
        <begin position="1"/>
        <end position="14"/>
    </location>
</feature>
<reference evidence="2" key="2">
    <citation type="submission" date="2022-06" db="UniProtKB">
        <authorList>
            <consortium name="EnsemblMetazoa"/>
        </authorList>
    </citation>
    <scope>IDENTIFICATION</scope>
    <source>
        <strain evidence="2">DF5081</strain>
    </source>
</reference>
<feature type="compositionally biased region" description="Basic and acidic residues" evidence="1">
    <location>
        <begin position="797"/>
        <end position="817"/>
    </location>
</feature>
<evidence type="ECO:0000313" key="3">
    <source>
        <dbReference type="Proteomes" id="UP000005237"/>
    </source>
</evidence>
<evidence type="ECO:0000313" key="2">
    <source>
        <dbReference type="EnsemblMetazoa" id="CJA18676.1"/>
    </source>
</evidence>
<accession>A0A8R1E4T2</accession>
<dbReference type="EnsemblMetazoa" id="CJA18676.1">
    <property type="protein sequence ID" value="CJA18676.1"/>
    <property type="gene ID" value="WBGene00137880"/>
</dbReference>
<feature type="compositionally biased region" description="Basic and acidic residues" evidence="1">
    <location>
        <begin position="901"/>
        <end position="917"/>
    </location>
</feature>
<feature type="compositionally biased region" description="Basic and acidic residues" evidence="1">
    <location>
        <begin position="48"/>
        <end position="58"/>
    </location>
</feature>
<feature type="compositionally biased region" description="Polar residues" evidence="1">
    <location>
        <begin position="134"/>
        <end position="148"/>
    </location>
</feature>
<evidence type="ECO:0000256" key="1">
    <source>
        <dbReference type="SAM" id="MobiDB-lite"/>
    </source>
</evidence>
<dbReference type="AlphaFoldDB" id="A0A8R1E4T2"/>
<name>A0A8R1E4T2_CAEJA</name>
<protein>
    <submittedName>
        <fullName evidence="2">Uncharacterized protein</fullName>
    </submittedName>
</protein>
<feature type="compositionally biased region" description="Polar residues" evidence="1">
    <location>
        <begin position="95"/>
        <end position="116"/>
    </location>
</feature>
<reference evidence="3" key="1">
    <citation type="submission" date="2010-08" db="EMBL/GenBank/DDBJ databases">
        <authorList>
            <consortium name="Caenorhabditis japonica Sequencing Consortium"/>
            <person name="Wilson R.K."/>
        </authorList>
    </citation>
    <scope>NUCLEOTIDE SEQUENCE [LARGE SCALE GENOMIC DNA]</scope>
    <source>
        <strain evidence="3">DF5081</strain>
    </source>
</reference>
<feature type="region of interest" description="Disordered" evidence="1">
    <location>
        <begin position="194"/>
        <end position="225"/>
    </location>
</feature>